<proteinExistence type="predicted"/>
<sequence length="189" mass="22477">MSYYFNLEELRREMSDSRMFSKRFETMLTFKLNSLKELCGRLPKDNEAFFIETQKSFTAFTFIVYLIKHAGRVNHLYVATYSTNERIINALLRWREKELIGNIHLHISETIKFRMPKIFERLMQLHQEGTIELTFSWSHKKITCLDTMAGYFVVEGSGNYGENAMEEQYVFLKNKEVYEFRSGRIGEMA</sequence>
<dbReference type="AlphaFoldDB" id="A0A7X9SET3"/>
<evidence type="ECO:0000313" key="2">
    <source>
        <dbReference type="Proteomes" id="UP000520291"/>
    </source>
</evidence>
<name>A0A7X9SET3_9BACE</name>
<dbReference type="Proteomes" id="UP000520291">
    <property type="component" value="Unassembled WGS sequence"/>
</dbReference>
<dbReference type="EMBL" id="JABAGL010000037">
    <property type="protein sequence ID" value="NME87937.1"/>
    <property type="molecule type" value="Genomic_DNA"/>
</dbReference>
<evidence type="ECO:0008006" key="3">
    <source>
        <dbReference type="Google" id="ProtNLM"/>
    </source>
</evidence>
<accession>A0A7X9SET3</accession>
<dbReference type="RefSeq" id="WP_168948271.1">
    <property type="nucleotide sequence ID" value="NZ_JABAGL010000037.1"/>
</dbReference>
<comment type="caution">
    <text evidence="1">The sequence shown here is derived from an EMBL/GenBank/DDBJ whole genome shotgun (WGS) entry which is preliminary data.</text>
</comment>
<gene>
    <name evidence="1" type="ORF">HF841_18300</name>
</gene>
<organism evidence="1 2">
    <name type="scientific">Bacteroides eggerthii</name>
    <dbReference type="NCBI Taxonomy" id="28111"/>
    <lineage>
        <taxon>Bacteria</taxon>
        <taxon>Pseudomonadati</taxon>
        <taxon>Bacteroidota</taxon>
        <taxon>Bacteroidia</taxon>
        <taxon>Bacteroidales</taxon>
        <taxon>Bacteroidaceae</taxon>
        <taxon>Bacteroides</taxon>
    </lineage>
</organism>
<evidence type="ECO:0000313" key="1">
    <source>
        <dbReference type="EMBL" id="NME87937.1"/>
    </source>
</evidence>
<reference evidence="1 2" key="1">
    <citation type="submission" date="2020-04" db="EMBL/GenBank/DDBJ databases">
        <authorList>
            <person name="Hitch T.C.A."/>
            <person name="Wylensek D."/>
            <person name="Clavel T."/>
        </authorList>
    </citation>
    <scope>NUCLEOTIDE SEQUENCE [LARGE SCALE GENOMIC DNA]</scope>
    <source>
        <strain evidence="1 2">WCA3-601-WT-5E</strain>
    </source>
</reference>
<protein>
    <recommendedName>
        <fullName evidence="3">Phospholipase D-like domain-containing protein</fullName>
    </recommendedName>
</protein>